<gene>
    <name evidence="2" type="ORF">JOE69_000555</name>
</gene>
<evidence type="ECO:0000259" key="1">
    <source>
        <dbReference type="Pfam" id="PF00149"/>
    </source>
</evidence>
<accession>A0ABU1J7B7</accession>
<organism evidence="2 3">
    <name type="scientific">Arthrobacter russicus</name>
    <dbReference type="NCBI Taxonomy" id="172040"/>
    <lineage>
        <taxon>Bacteria</taxon>
        <taxon>Bacillati</taxon>
        <taxon>Actinomycetota</taxon>
        <taxon>Actinomycetes</taxon>
        <taxon>Micrococcales</taxon>
        <taxon>Micrococcaceae</taxon>
        <taxon>Arthrobacter</taxon>
    </lineage>
</organism>
<dbReference type="InterPro" id="IPR029052">
    <property type="entry name" value="Metallo-depent_PP-like"/>
</dbReference>
<evidence type="ECO:0000313" key="2">
    <source>
        <dbReference type="EMBL" id="MDR6268317.1"/>
    </source>
</evidence>
<feature type="domain" description="Calcineurin-like phosphoesterase" evidence="1">
    <location>
        <begin position="14"/>
        <end position="226"/>
    </location>
</feature>
<proteinExistence type="predicted"/>
<comment type="caution">
    <text evidence="2">The sequence shown here is derived from an EMBL/GenBank/DDBJ whole genome shotgun (WGS) entry which is preliminary data.</text>
</comment>
<dbReference type="Pfam" id="PF00149">
    <property type="entry name" value="Metallophos"/>
    <property type="match status" value="1"/>
</dbReference>
<sequence>MPESEPSATSARFAVSDIHGHPDEFRSALQRKHLVDASGRWTGGTAQLYCLGDYFDRGTDGIAVIDLLIRLQQEAADAGGSVTALLGNHEVLALGMHRFGRQRIATAHGPRSFETSWSRNQGQASDQARLTDQHLDWLQRLPAMAKSGSDILLHSDISGYQEWGRDPHQVNAQVGVCLRSTSAETLWGLWSDLTRRRQFRGPAGSRTAKGFLAHFGGDRIVHGHSVIGEADGRPAMQNTKAESYAGGRVLAIDAGLSAGGPCLIVEL</sequence>
<dbReference type="SUPFAM" id="SSF56300">
    <property type="entry name" value="Metallo-dependent phosphatases"/>
    <property type="match status" value="1"/>
</dbReference>
<dbReference type="RefSeq" id="WP_309795924.1">
    <property type="nucleotide sequence ID" value="NZ_BAAAHY010000006.1"/>
</dbReference>
<dbReference type="Gene3D" id="3.60.21.10">
    <property type="match status" value="1"/>
</dbReference>
<dbReference type="PANTHER" id="PTHR46546:SF4">
    <property type="entry name" value="SHEWANELLA-LIKE PROTEIN PHOSPHATASE 1"/>
    <property type="match status" value="1"/>
</dbReference>
<dbReference type="EMBL" id="JAVDQF010000001">
    <property type="protein sequence ID" value="MDR6268317.1"/>
    <property type="molecule type" value="Genomic_DNA"/>
</dbReference>
<dbReference type="Proteomes" id="UP001185069">
    <property type="component" value="Unassembled WGS sequence"/>
</dbReference>
<evidence type="ECO:0000313" key="3">
    <source>
        <dbReference type="Proteomes" id="UP001185069"/>
    </source>
</evidence>
<reference evidence="2 3" key="1">
    <citation type="submission" date="2023-07" db="EMBL/GenBank/DDBJ databases">
        <title>Sequencing the genomes of 1000 actinobacteria strains.</title>
        <authorList>
            <person name="Klenk H.-P."/>
        </authorList>
    </citation>
    <scope>NUCLEOTIDE SEQUENCE [LARGE SCALE GENOMIC DNA]</scope>
    <source>
        <strain evidence="2 3">DSM 14555</strain>
    </source>
</reference>
<name>A0ABU1J7B7_9MICC</name>
<keyword evidence="3" id="KW-1185">Reference proteome</keyword>
<dbReference type="PANTHER" id="PTHR46546">
    <property type="entry name" value="SHEWANELLA-LIKE PROTEIN PHOSPHATASE 1"/>
    <property type="match status" value="1"/>
</dbReference>
<protein>
    <recommendedName>
        <fullName evidence="1">Calcineurin-like phosphoesterase domain-containing protein</fullName>
    </recommendedName>
</protein>
<dbReference type="InterPro" id="IPR004843">
    <property type="entry name" value="Calcineurin-like_PHP"/>
</dbReference>